<gene>
    <name evidence="1" type="ORF">SP90_09860</name>
</gene>
<dbReference type="EMBL" id="JXMS01000015">
    <property type="protein sequence ID" value="OBQ51505.1"/>
    <property type="molecule type" value="Genomic_DNA"/>
</dbReference>
<dbReference type="RefSeq" id="WP_066855200.1">
    <property type="nucleotide sequence ID" value="NZ_JXMS01000015.1"/>
</dbReference>
<name>A0A1B7XC84_9BACT</name>
<dbReference type="PATRIC" id="fig|1560234.3.peg.806"/>
<reference evidence="1 2" key="1">
    <citation type="submission" date="2015-01" db="EMBL/GenBank/DDBJ databases">
        <title>Desulfovibrio sp. JC271 draft genome sequence.</title>
        <authorList>
            <person name="Shivani Y."/>
            <person name="Subhash Y."/>
            <person name="Sasikala C."/>
            <person name="Ramana C.V."/>
        </authorList>
    </citation>
    <scope>NUCLEOTIDE SEQUENCE [LARGE SCALE GENOMIC DNA]</scope>
    <source>
        <strain evidence="1 2">JC271</strain>
    </source>
</reference>
<dbReference type="STRING" id="1560234.SP90_09860"/>
<sequence length="61" mass="6774">MKYNKKAVLFIQDSLYFLKGSGAKPRENMVARLNSLVKVFGESREAFFQKGSLAAGGKQAF</sequence>
<dbReference type="Proteomes" id="UP000091979">
    <property type="component" value="Unassembled WGS sequence"/>
</dbReference>
<organism evidence="1 2">
    <name type="scientific">Halodesulfovibrio spirochaetisodalis</name>
    <dbReference type="NCBI Taxonomy" id="1560234"/>
    <lineage>
        <taxon>Bacteria</taxon>
        <taxon>Pseudomonadati</taxon>
        <taxon>Thermodesulfobacteriota</taxon>
        <taxon>Desulfovibrionia</taxon>
        <taxon>Desulfovibrionales</taxon>
        <taxon>Desulfovibrionaceae</taxon>
        <taxon>Halodesulfovibrio</taxon>
    </lineage>
</organism>
<dbReference type="AlphaFoldDB" id="A0A1B7XC84"/>
<keyword evidence="2" id="KW-1185">Reference proteome</keyword>
<proteinExistence type="predicted"/>
<protein>
    <submittedName>
        <fullName evidence="1">Uncharacterized protein</fullName>
    </submittedName>
</protein>
<accession>A0A1B7XC84</accession>
<evidence type="ECO:0000313" key="2">
    <source>
        <dbReference type="Proteomes" id="UP000091979"/>
    </source>
</evidence>
<comment type="caution">
    <text evidence="1">The sequence shown here is derived from an EMBL/GenBank/DDBJ whole genome shotgun (WGS) entry which is preliminary data.</text>
</comment>
<evidence type="ECO:0000313" key="1">
    <source>
        <dbReference type="EMBL" id="OBQ51505.1"/>
    </source>
</evidence>
<dbReference type="OrthoDB" id="5468239at2"/>